<protein>
    <recommendedName>
        <fullName evidence="10">Terpene cyclase</fullName>
    </recommendedName>
</protein>
<dbReference type="AlphaFoldDB" id="A0A0F7ZHP6"/>
<evidence type="ECO:0000313" key="9">
    <source>
        <dbReference type="Proteomes" id="UP000054481"/>
    </source>
</evidence>
<evidence type="ECO:0000256" key="6">
    <source>
        <dbReference type="ARBA" id="ARBA00023136"/>
    </source>
</evidence>
<feature type="transmembrane region" description="Helical" evidence="7">
    <location>
        <begin position="173"/>
        <end position="193"/>
    </location>
</feature>
<dbReference type="InterPro" id="IPR039020">
    <property type="entry name" value="PaxB-like"/>
</dbReference>
<sequence length="241" mass="26688">MDGFTTLQPPAAYQDFAWLADILVGAMGVGWLINYAGMIWHSYKGETYSMAIIPLCNNIGWELVYTLVYPSRNKVEVAVFVAGVTLNVMIMIAAARAAKTEWNHSPLVANHTTLIFFGGTLMSFAGHLALAKEIGPGLAYSWGAVICQIVLSLGGLCQLLQRNSTRGTSWTMWLSRFLGSVSTMGFGYLRWTYWPEAFGWLGSALILWSVVAFLLTDMTYGVCLYLIARAERQQSTRQKAM</sequence>
<comment type="subcellular location">
    <subcellularLocation>
        <location evidence="1">Membrane</location>
        <topology evidence="1">Multi-pass membrane protein</topology>
    </subcellularLocation>
</comment>
<evidence type="ECO:0000256" key="7">
    <source>
        <dbReference type="SAM" id="Phobius"/>
    </source>
</evidence>
<feature type="transmembrane region" description="Helical" evidence="7">
    <location>
        <begin position="205"/>
        <end position="228"/>
    </location>
</feature>
<dbReference type="Pfam" id="PF25129">
    <property type="entry name" value="Pyr4-TMTC"/>
    <property type="match status" value="1"/>
</dbReference>
<evidence type="ECO:0000256" key="3">
    <source>
        <dbReference type="ARBA" id="ARBA00006757"/>
    </source>
</evidence>
<dbReference type="PANTHER" id="PTHR42038">
    <property type="match status" value="1"/>
</dbReference>
<evidence type="ECO:0000256" key="2">
    <source>
        <dbReference type="ARBA" id="ARBA00005179"/>
    </source>
</evidence>
<evidence type="ECO:0008006" key="10">
    <source>
        <dbReference type="Google" id="ProtNLM"/>
    </source>
</evidence>
<feature type="transmembrane region" description="Helical" evidence="7">
    <location>
        <begin position="142"/>
        <end position="161"/>
    </location>
</feature>
<keyword evidence="6 7" id="KW-0472">Membrane</keyword>
<keyword evidence="4 7" id="KW-0812">Transmembrane</keyword>
<comment type="pathway">
    <text evidence="2">Secondary metabolite biosynthesis.</text>
</comment>
<comment type="similarity">
    <text evidence="3">Belongs to the paxB family.</text>
</comment>
<name>A0A0F7ZHP6_9HYPO</name>
<organism evidence="8 9">
    <name type="scientific">Hirsutella minnesotensis 3608</name>
    <dbReference type="NCBI Taxonomy" id="1043627"/>
    <lineage>
        <taxon>Eukaryota</taxon>
        <taxon>Fungi</taxon>
        <taxon>Dikarya</taxon>
        <taxon>Ascomycota</taxon>
        <taxon>Pezizomycotina</taxon>
        <taxon>Sordariomycetes</taxon>
        <taxon>Hypocreomycetidae</taxon>
        <taxon>Hypocreales</taxon>
        <taxon>Ophiocordycipitaceae</taxon>
        <taxon>Hirsutella</taxon>
    </lineage>
</organism>
<feature type="transmembrane region" description="Helical" evidence="7">
    <location>
        <begin position="75"/>
        <end position="95"/>
    </location>
</feature>
<accession>A0A0F7ZHP6</accession>
<feature type="transmembrane region" description="Helical" evidence="7">
    <location>
        <begin position="107"/>
        <end position="130"/>
    </location>
</feature>
<reference evidence="8 9" key="1">
    <citation type="journal article" date="2014" name="Genome Biol. Evol.">
        <title>Comparative genomics and transcriptomics analyses reveal divergent lifestyle features of nematode endoparasitic fungus Hirsutella minnesotensis.</title>
        <authorList>
            <person name="Lai Y."/>
            <person name="Liu K."/>
            <person name="Zhang X."/>
            <person name="Zhang X."/>
            <person name="Li K."/>
            <person name="Wang N."/>
            <person name="Shu C."/>
            <person name="Wu Y."/>
            <person name="Wang C."/>
            <person name="Bushley K.E."/>
            <person name="Xiang M."/>
            <person name="Liu X."/>
        </authorList>
    </citation>
    <scope>NUCLEOTIDE SEQUENCE [LARGE SCALE GENOMIC DNA]</scope>
    <source>
        <strain evidence="8 9">3608</strain>
    </source>
</reference>
<dbReference type="GO" id="GO:0016020">
    <property type="term" value="C:membrane"/>
    <property type="evidence" value="ECO:0007669"/>
    <property type="project" value="UniProtKB-SubCell"/>
</dbReference>
<feature type="transmembrane region" description="Helical" evidence="7">
    <location>
        <begin position="16"/>
        <end position="36"/>
    </location>
</feature>
<dbReference type="PANTHER" id="PTHR42038:SF2">
    <property type="entry name" value="TERPENE CYCLASE AUSL"/>
    <property type="match status" value="1"/>
</dbReference>
<evidence type="ECO:0000256" key="4">
    <source>
        <dbReference type="ARBA" id="ARBA00022692"/>
    </source>
</evidence>
<keyword evidence="9" id="KW-1185">Reference proteome</keyword>
<evidence type="ECO:0000313" key="8">
    <source>
        <dbReference type="EMBL" id="KJZ73006.1"/>
    </source>
</evidence>
<proteinExistence type="inferred from homology"/>
<keyword evidence="5 7" id="KW-1133">Transmembrane helix</keyword>
<dbReference type="EMBL" id="KQ030539">
    <property type="protein sequence ID" value="KJZ73006.1"/>
    <property type="molecule type" value="Genomic_DNA"/>
</dbReference>
<dbReference type="Proteomes" id="UP000054481">
    <property type="component" value="Unassembled WGS sequence"/>
</dbReference>
<dbReference type="OrthoDB" id="5294024at2759"/>
<gene>
    <name evidence="8" type="ORF">HIM_07578</name>
</gene>
<evidence type="ECO:0000256" key="1">
    <source>
        <dbReference type="ARBA" id="ARBA00004141"/>
    </source>
</evidence>
<dbReference type="GO" id="GO:0016829">
    <property type="term" value="F:lyase activity"/>
    <property type="evidence" value="ECO:0007669"/>
    <property type="project" value="InterPro"/>
</dbReference>
<evidence type="ECO:0000256" key="5">
    <source>
        <dbReference type="ARBA" id="ARBA00022989"/>
    </source>
</evidence>